<keyword evidence="3" id="KW-1185">Reference proteome</keyword>
<feature type="compositionally biased region" description="Basic residues" evidence="1">
    <location>
        <begin position="20"/>
        <end position="30"/>
    </location>
</feature>
<evidence type="ECO:0000313" key="2">
    <source>
        <dbReference type="EMBL" id="TDL13221.1"/>
    </source>
</evidence>
<feature type="compositionally biased region" description="Polar residues" evidence="1">
    <location>
        <begin position="51"/>
        <end position="66"/>
    </location>
</feature>
<evidence type="ECO:0000256" key="1">
    <source>
        <dbReference type="SAM" id="MobiDB-lite"/>
    </source>
</evidence>
<organism evidence="2 3">
    <name type="scientific">Rickenella mellea</name>
    <dbReference type="NCBI Taxonomy" id="50990"/>
    <lineage>
        <taxon>Eukaryota</taxon>
        <taxon>Fungi</taxon>
        <taxon>Dikarya</taxon>
        <taxon>Basidiomycota</taxon>
        <taxon>Agaricomycotina</taxon>
        <taxon>Agaricomycetes</taxon>
        <taxon>Hymenochaetales</taxon>
        <taxon>Rickenellaceae</taxon>
        <taxon>Rickenella</taxon>
    </lineage>
</organism>
<sequence>PVSNPRTEGELEKQLERRKQNISKYRHHTSIKNEVEDGNQAMDNLKRSTKKLTQQRLESFSPTNASVVFHKMPPPNPPSPISGNNQNEPRQATRGIAEQFIPQDISRSPPTPLTSLGLTKRRATPSQANSDEDHSADSLRRQRHRHMLKLKRMSEHVSTSRKGKSSAVRVKNPQKWTPFAKQESDSEEELLKPDYDMNIDVNETDDEEELPDQDTYVAKLQKELQKTHGQDVRVLGPEGCKVTKFENQEEPLYGTYYFLNKFNR</sequence>
<name>A0A4Y7PDV1_9AGAM</name>
<gene>
    <name evidence="2" type="ORF">BD410DRAFT_810744</name>
</gene>
<reference evidence="2 3" key="1">
    <citation type="submission" date="2018-06" db="EMBL/GenBank/DDBJ databases">
        <title>A transcriptomic atlas of mushroom development highlights an independent origin of complex multicellularity.</title>
        <authorList>
            <consortium name="DOE Joint Genome Institute"/>
            <person name="Krizsan K."/>
            <person name="Almasi E."/>
            <person name="Merenyi Z."/>
            <person name="Sahu N."/>
            <person name="Viragh M."/>
            <person name="Koszo T."/>
            <person name="Mondo S."/>
            <person name="Kiss B."/>
            <person name="Balint B."/>
            <person name="Kues U."/>
            <person name="Barry K."/>
            <person name="Hegedus J.C."/>
            <person name="Henrissat B."/>
            <person name="Johnson J."/>
            <person name="Lipzen A."/>
            <person name="Ohm R."/>
            <person name="Nagy I."/>
            <person name="Pangilinan J."/>
            <person name="Yan J."/>
            <person name="Xiong Y."/>
            <person name="Grigoriev I.V."/>
            <person name="Hibbett D.S."/>
            <person name="Nagy L.G."/>
        </authorList>
    </citation>
    <scope>NUCLEOTIDE SEQUENCE [LARGE SCALE GENOMIC DNA]</scope>
    <source>
        <strain evidence="2 3">SZMC22713</strain>
    </source>
</reference>
<evidence type="ECO:0000313" key="3">
    <source>
        <dbReference type="Proteomes" id="UP000294933"/>
    </source>
</evidence>
<feature type="non-terminal residue" evidence="2">
    <location>
        <position position="264"/>
    </location>
</feature>
<dbReference type="AlphaFoldDB" id="A0A4Y7PDV1"/>
<feature type="compositionally biased region" description="Basic and acidic residues" evidence="1">
    <location>
        <begin position="131"/>
        <end position="140"/>
    </location>
</feature>
<dbReference type="Proteomes" id="UP000294933">
    <property type="component" value="Unassembled WGS sequence"/>
</dbReference>
<dbReference type="VEuPathDB" id="FungiDB:BD410DRAFT_810744"/>
<feature type="compositionally biased region" description="Polar residues" evidence="1">
    <location>
        <begin position="105"/>
        <end position="117"/>
    </location>
</feature>
<feature type="non-terminal residue" evidence="2">
    <location>
        <position position="1"/>
    </location>
</feature>
<dbReference type="EMBL" id="ML170835">
    <property type="protein sequence ID" value="TDL13221.1"/>
    <property type="molecule type" value="Genomic_DNA"/>
</dbReference>
<feature type="region of interest" description="Disordered" evidence="1">
    <location>
        <begin position="1"/>
        <end position="188"/>
    </location>
</feature>
<proteinExistence type="predicted"/>
<feature type="compositionally biased region" description="Basic residues" evidence="1">
    <location>
        <begin position="141"/>
        <end position="151"/>
    </location>
</feature>
<feature type="compositionally biased region" description="Basic and acidic residues" evidence="1">
    <location>
        <begin position="7"/>
        <end position="19"/>
    </location>
</feature>
<accession>A0A4Y7PDV1</accession>
<protein>
    <submittedName>
        <fullName evidence="2">Uncharacterized protein</fullName>
    </submittedName>
</protein>